<keyword evidence="3" id="KW-0045">Antibiotic biosynthesis</keyword>
<keyword evidence="2" id="KW-0560">Oxidoreductase</keyword>
<evidence type="ECO:0000256" key="1">
    <source>
        <dbReference type="ARBA" id="ARBA00001954"/>
    </source>
</evidence>
<reference evidence="5 6" key="1">
    <citation type="submission" date="2023-10" db="EMBL/GenBank/DDBJ databases">
        <title>Sorlinia euscelidii gen. nov., sp. nov., an acetic acid bacteria isolated from the gut of Euscelidius variegatus emitter.</title>
        <authorList>
            <person name="Michoud G."/>
            <person name="Marasco R."/>
            <person name="Seferji K."/>
            <person name="Gonella E."/>
            <person name="Garuglieri E."/>
            <person name="Alma A."/>
            <person name="Mapelli F."/>
            <person name="Borin S."/>
            <person name="Daffonchio D."/>
            <person name="Crotti E."/>
        </authorList>
    </citation>
    <scope>NUCLEOTIDE SEQUENCE [LARGE SCALE GENOMIC DNA]</scope>
    <source>
        <strain evidence="5 6">EV16P</strain>
    </source>
</reference>
<dbReference type="PANTHER" id="PTHR10696">
    <property type="entry name" value="GAMMA-BUTYROBETAINE HYDROXYLASE-RELATED"/>
    <property type="match status" value="1"/>
</dbReference>
<comment type="caution">
    <text evidence="5">The sequence shown here is derived from an EMBL/GenBank/DDBJ whole genome shotgun (WGS) entry which is preliminary data.</text>
</comment>
<keyword evidence="6" id="KW-1185">Reference proteome</keyword>
<dbReference type="Gene3D" id="3.60.130.10">
    <property type="entry name" value="Clavaminate synthase-like"/>
    <property type="match status" value="1"/>
</dbReference>
<evidence type="ECO:0000256" key="2">
    <source>
        <dbReference type="ARBA" id="ARBA00023002"/>
    </source>
</evidence>
<dbReference type="RefSeq" id="WP_394819163.1">
    <property type="nucleotide sequence ID" value="NZ_JAWJZY010000002.1"/>
</dbReference>
<evidence type="ECO:0000256" key="3">
    <source>
        <dbReference type="ARBA" id="ARBA00023194"/>
    </source>
</evidence>
<dbReference type="Pfam" id="PF02668">
    <property type="entry name" value="TauD"/>
    <property type="match status" value="1"/>
</dbReference>
<organism evidence="5 6">
    <name type="scientific">Sorlinia euscelidii</name>
    <dbReference type="NCBI Taxonomy" id="3081148"/>
    <lineage>
        <taxon>Bacteria</taxon>
        <taxon>Pseudomonadati</taxon>
        <taxon>Pseudomonadota</taxon>
        <taxon>Alphaproteobacteria</taxon>
        <taxon>Acetobacterales</taxon>
        <taxon>Acetobacteraceae</taxon>
        <taxon>Sorlinia</taxon>
    </lineage>
</organism>
<accession>A0ABU7U1J5</accession>
<gene>
    <name evidence="5" type="ORF">DOFOFD_04165</name>
</gene>
<protein>
    <recommendedName>
        <fullName evidence="4">TauD/TfdA-like domain-containing protein</fullName>
    </recommendedName>
</protein>
<dbReference type="InterPro" id="IPR042098">
    <property type="entry name" value="TauD-like_sf"/>
</dbReference>
<feature type="domain" description="TauD/TfdA-like" evidence="4">
    <location>
        <begin position="23"/>
        <end position="238"/>
    </location>
</feature>
<dbReference type="SUPFAM" id="SSF51197">
    <property type="entry name" value="Clavaminate synthase-like"/>
    <property type="match status" value="1"/>
</dbReference>
<dbReference type="PANTHER" id="PTHR10696:SF56">
    <property type="entry name" value="TAUD_TFDA-LIKE DOMAIN-CONTAINING PROTEIN"/>
    <property type="match status" value="1"/>
</dbReference>
<name>A0ABU7U1J5_9PROT</name>
<sequence length="241" mass="27531">MLCNLDIHELAALAAQHLQATHFFRTRYCLTSSQLPVLANALGHPIRVPHRGQDEAYRDQVTHLGLGDDPITGKGLLPFHTDGDRGEYKTRYLILYCLEASEDKQGGETLIASTKNISGILPTDIYQILTRRDATTRFRLDAENHFKSLTYRVYEPESASLMAYFPYPMGETPHWDTIFEGLSVSTSRDALICVEAAVTKRSFYAHHWRKHDLLIIDNEKSIHARQPLTRGFRHIIRVICR</sequence>
<evidence type="ECO:0000313" key="5">
    <source>
        <dbReference type="EMBL" id="MEE8658201.1"/>
    </source>
</evidence>
<dbReference type="InterPro" id="IPR050411">
    <property type="entry name" value="AlphaKG_dependent_hydroxylases"/>
</dbReference>
<evidence type="ECO:0000313" key="6">
    <source>
        <dbReference type="Proteomes" id="UP001312908"/>
    </source>
</evidence>
<comment type="cofactor">
    <cofactor evidence="1">
        <name>Fe(2+)</name>
        <dbReference type="ChEBI" id="CHEBI:29033"/>
    </cofactor>
</comment>
<proteinExistence type="predicted"/>
<dbReference type="InterPro" id="IPR003819">
    <property type="entry name" value="TauD/TfdA-like"/>
</dbReference>
<dbReference type="EMBL" id="JAWJZY010000002">
    <property type="protein sequence ID" value="MEE8658201.1"/>
    <property type="molecule type" value="Genomic_DNA"/>
</dbReference>
<evidence type="ECO:0000259" key="4">
    <source>
        <dbReference type="Pfam" id="PF02668"/>
    </source>
</evidence>
<dbReference type="Proteomes" id="UP001312908">
    <property type="component" value="Unassembled WGS sequence"/>
</dbReference>